<accession>A0A2U1K2V5</accession>
<sequence length="73" mass="8457">MSLESMSQLLKAERMEETAVWTASIHYNTDNIHVHMQQLNPILPGKKFGSMIKHLKNGKNNTEPKENKVRLIR</sequence>
<evidence type="ECO:0000313" key="2">
    <source>
        <dbReference type="Proteomes" id="UP000245998"/>
    </source>
</evidence>
<comment type="caution">
    <text evidence="1">The sequence shown here is derived from an EMBL/GenBank/DDBJ whole genome shotgun (WGS) entry which is preliminary data.</text>
</comment>
<keyword evidence="2" id="KW-1185">Reference proteome</keyword>
<gene>
    <name evidence="1" type="ORF">DCC39_08700</name>
</gene>
<dbReference type="Pfam" id="PF18555">
    <property type="entry name" value="MobL"/>
    <property type="match status" value="1"/>
</dbReference>
<organism evidence="1 2">
    <name type="scientific">Pueribacillus theae</name>
    <dbReference type="NCBI Taxonomy" id="2171751"/>
    <lineage>
        <taxon>Bacteria</taxon>
        <taxon>Bacillati</taxon>
        <taxon>Bacillota</taxon>
        <taxon>Bacilli</taxon>
        <taxon>Bacillales</taxon>
        <taxon>Bacillaceae</taxon>
        <taxon>Pueribacillus</taxon>
    </lineage>
</organism>
<protein>
    <submittedName>
        <fullName evidence="1">Uncharacterized protein</fullName>
    </submittedName>
</protein>
<name>A0A2U1K2V5_9BACI</name>
<dbReference type="InterPro" id="IPR041073">
    <property type="entry name" value="MobL"/>
</dbReference>
<evidence type="ECO:0000313" key="1">
    <source>
        <dbReference type="EMBL" id="PWA11857.1"/>
    </source>
</evidence>
<reference evidence="1 2" key="1">
    <citation type="submission" date="2018-04" db="EMBL/GenBank/DDBJ databases">
        <title>Camelliibacillus theae gen. nov., sp. nov., isolated from Pu'er tea.</title>
        <authorList>
            <person name="Niu L."/>
        </authorList>
    </citation>
    <scope>NUCLEOTIDE SEQUENCE [LARGE SCALE GENOMIC DNA]</scope>
    <source>
        <strain evidence="1 2">T8</strain>
    </source>
</reference>
<dbReference type="AlphaFoldDB" id="A0A2U1K2V5"/>
<dbReference type="EMBL" id="QCZG01000015">
    <property type="protein sequence ID" value="PWA11857.1"/>
    <property type="molecule type" value="Genomic_DNA"/>
</dbReference>
<dbReference type="Proteomes" id="UP000245998">
    <property type="component" value="Unassembled WGS sequence"/>
</dbReference>
<proteinExistence type="predicted"/>